<sequence length="114" mass="12691">HTVFESVLIGAILALDIIKSTASLVKATILIDSQAAILALQSSQTTSGRYLVDEFHRQVRLLQAKRQSLRIRIQCVPDHIDVHKNKMVDAEAKLAAQRSSFPLFDNHTILTTTQ</sequence>
<protein>
    <recommendedName>
        <fullName evidence="3">RNase H type-1 domain-containing protein</fullName>
    </recommendedName>
</protein>
<dbReference type="Proteomes" id="UP001175211">
    <property type="component" value="Unassembled WGS sequence"/>
</dbReference>
<feature type="non-terminal residue" evidence="1">
    <location>
        <position position="1"/>
    </location>
</feature>
<dbReference type="Gene3D" id="3.30.420.10">
    <property type="entry name" value="Ribonuclease H-like superfamily/Ribonuclease H"/>
    <property type="match status" value="1"/>
</dbReference>
<dbReference type="GeneID" id="85350839"/>
<comment type="caution">
    <text evidence="1">The sequence shown here is derived from an EMBL/GenBank/DDBJ whole genome shotgun (WGS) entry which is preliminary data.</text>
</comment>
<evidence type="ECO:0008006" key="3">
    <source>
        <dbReference type="Google" id="ProtNLM"/>
    </source>
</evidence>
<reference evidence="1" key="1">
    <citation type="submission" date="2023-06" db="EMBL/GenBank/DDBJ databases">
        <authorList>
            <consortium name="Lawrence Berkeley National Laboratory"/>
            <person name="Ahrendt S."/>
            <person name="Sahu N."/>
            <person name="Indic B."/>
            <person name="Wong-Bajracharya J."/>
            <person name="Merenyi Z."/>
            <person name="Ke H.-M."/>
            <person name="Monk M."/>
            <person name="Kocsube S."/>
            <person name="Drula E."/>
            <person name="Lipzen A."/>
            <person name="Balint B."/>
            <person name="Henrissat B."/>
            <person name="Andreopoulos B."/>
            <person name="Martin F.M."/>
            <person name="Harder C.B."/>
            <person name="Rigling D."/>
            <person name="Ford K.L."/>
            <person name="Foster G.D."/>
            <person name="Pangilinan J."/>
            <person name="Papanicolaou A."/>
            <person name="Barry K."/>
            <person name="LaButti K."/>
            <person name="Viragh M."/>
            <person name="Koriabine M."/>
            <person name="Yan M."/>
            <person name="Riley R."/>
            <person name="Champramary S."/>
            <person name="Plett K.L."/>
            <person name="Tsai I.J."/>
            <person name="Slot J."/>
            <person name="Sipos G."/>
            <person name="Plett J."/>
            <person name="Nagy L.G."/>
            <person name="Grigoriev I.V."/>
        </authorList>
    </citation>
    <scope>NUCLEOTIDE SEQUENCE</scope>
    <source>
        <strain evidence="1">CCBAS 213</strain>
    </source>
</reference>
<dbReference type="GO" id="GO:0003676">
    <property type="term" value="F:nucleic acid binding"/>
    <property type="evidence" value="ECO:0007669"/>
    <property type="project" value="InterPro"/>
</dbReference>
<dbReference type="InterPro" id="IPR036397">
    <property type="entry name" value="RNaseH_sf"/>
</dbReference>
<dbReference type="RefSeq" id="XP_060334275.1">
    <property type="nucleotide sequence ID" value="XM_060467291.1"/>
</dbReference>
<dbReference type="InterPro" id="IPR012337">
    <property type="entry name" value="RNaseH-like_sf"/>
</dbReference>
<organism evidence="1 2">
    <name type="scientific">Armillaria tabescens</name>
    <name type="common">Ringless honey mushroom</name>
    <name type="synonym">Agaricus tabescens</name>
    <dbReference type="NCBI Taxonomy" id="1929756"/>
    <lineage>
        <taxon>Eukaryota</taxon>
        <taxon>Fungi</taxon>
        <taxon>Dikarya</taxon>
        <taxon>Basidiomycota</taxon>
        <taxon>Agaricomycotina</taxon>
        <taxon>Agaricomycetes</taxon>
        <taxon>Agaricomycetidae</taxon>
        <taxon>Agaricales</taxon>
        <taxon>Marasmiineae</taxon>
        <taxon>Physalacriaceae</taxon>
        <taxon>Desarmillaria</taxon>
    </lineage>
</organism>
<dbReference type="SUPFAM" id="SSF53098">
    <property type="entry name" value="Ribonuclease H-like"/>
    <property type="match status" value="1"/>
</dbReference>
<evidence type="ECO:0000313" key="1">
    <source>
        <dbReference type="EMBL" id="KAK0462663.1"/>
    </source>
</evidence>
<evidence type="ECO:0000313" key="2">
    <source>
        <dbReference type="Proteomes" id="UP001175211"/>
    </source>
</evidence>
<dbReference type="AlphaFoldDB" id="A0AA39NBM9"/>
<name>A0AA39NBM9_ARMTA</name>
<dbReference type="EMBL" id="JAUEPS010000009">
    <property type="protein sequence ID" value="KAK0462663.1"/>
    <property type="molecule type" value="Genomic_DNA"/>
</dbReference>
<proteinExistence type="predicted"/>
<keyword evidence="2" id="KW-1185">Reference proteome</keyword>
<gene>
    <name evidence="1" type="ORF">EV420DRAFT_1265776</name>
</gene>
<accession>A0AA39NBM9</accession>